<reference evidence="3 5" key="2">
    <citation type="submission" date="2019-07" db="EMBL/GenBank/DDBJ databases">
        <title>Draft genome of two Muricauda strains isolated from deep sea.</title>
        <authorList>
            <person name="Sun C."/>
        </authorList>
    </citation>
    <scope>NUCLEOTIDE SEQUENCE [LARGE SCALE GENOMIC DNA]</scope>
    <source>
        <strain evidence="3 5">NH166</strain>
    </source>
</reference>
<sequence length="169" mass="19307">MGRKSENTFREFHRYLGFFLAGIMAVYAISGIVLTFRTTDFLKSEYEVSTTLEPNLQEEALGTALRRRGFKVDKTEGDVMYFNGGTYNIKTGEASYTEKRLPMILENMNKLHKMHTGNPLFWLGIFFGIALLFFAVSAFFMFKPNAPIYKKGLYFAVAGFLLTIVLLFV</sequence>
<feature type="transmembrane region" description="Helical" evidence="1">
    <location>
        <begin position="152"/>
        <end position="168"/>
    </location>
</feature>
<dbReference type="OrthoDB" id="6330679at2"/>
<accession>A0A418NB79</accession>
<proteinExistence type="predicted"/>
<reference evidence="2 4" key="1">
    <citation type="submission" date="2018-08" db="EMBL/GenBank/DDBJ databases">
        <title>Proposal of Muricauda 72 sp.nov. and Muricauda NH166 sp.nov., isolated from seawater.</title>
        <authorList>
            <person name="Cheng H."/>
            <person name="Wu Y.-H."/>
            <person name="Guo L.-L."/>
            <person name="Xu X.-W."/>
        </authorList>
    </citation>
    <scope>NUCLEOTIDE SEQUENCE [LARGE SCALE GENOMIC DNA]</scope>
    <source>
        <strain evidence="2 4">NH166</strain>
    </source>
</reference>
<dbReference type="Pfam" id="PF03929">
    <property type="entry name" value="PepSY_TM"/>
    <property type="match status" value="1"/>
</dbReference>
<feature type="transmembrane region" description="Helical" evidence="1">
    <location>
        <begin position="120"/>
        <end position="140"/>
    </location>
</feature>
<keyword evidence="1" id="KW-1133">Transmembrane helix</keyword>
<dbReference type="PANTHER" id="PTHR40115">
    <property type="entry name" value="INNER MEMBRANE PROTEIN WITH PEPSY TM HELIX"/>
    <property type="match status" value="1"/>
</dbReference>
<name>A0A418NB79_9FLAO</name>
<dbReference type="EMBL" id="VNWL01000008">
    <property type="protein sequence ID" value="TXK07059.1"/>
    <property type="molecule type" value="Genomic_DNA"/>
</dbReference>
<evidence type="ECO:0008006" key="6">
    <source>
        <dbReference type="Google" id="ProtNLM"/>
    </source>
</evidence>
<evidence type="ECO:0000313" key="4">
    <source>
        <dbReference type="Proteomes" id="UP000284189"/>
    </source>
</evidence>
<dbReference type="InterPro" id="IPR005625">
    <property type="entry name" value="PepSY-ass_TM"/>
</dbReference>
<feature type="transmembrane region" description="Helical" evidence="1">
    <location>
        <begin position="12"/>
        <end position="36"/>
    </location>
</feature>
<keyword evidence="5" id="KW-1185">Reference proteome</keyword>
<comment type="caution">
    <text evidence="2">The sequence shown here is derived from an EMBL/GenBank/DDBJ whole genome shotgun (WGS) entry which is preliminary data.</text>
</comment>
<dbReference type="InterPro" id="IPR032307">
    <property type="entry name" value="PepSY_TM-like_2"/>
</dbReference>
<protein>
    <recommendedName>
        <fullName evidence="6">PepSY domain-containing protein</fullName>
    </recommendedName>
</protein>
<evidence type="ECO:0000313" key="2">
    <source>
        <dbReference type="EMBL" id="RIV73246.1"/>
    </source>
</evidence>
<dbReference type="AlphaFoldDB" id="A0A418NB79"/>
<gene>
    <name evidence="2" type="ORF">D2U88_03655</name>
    <name evidence="3" type="ORF">FQ019_03635</name>
</gene>
<evidence type="ECO:0000256" key="1">
    <source>
        <dbReference type="SAM" id="Phobius"/>
    </source>
</evidence>
<evidence type="ECO:0000313" key="3">
    <source>
        <dbReference type="EMBL" id="TXK07059.1"/>
    </source>
</evidence>
<dbReference type="PANTHER" id="PTHR40115:SF1">
    <property type="entry name" value="INNER MEMBRANE PROTEIN WITH PEPSY TM HELIX"/>
    <property type="match status" value="1"/>
</dbReference>
<keyword evidence="1" id="KW-0472">Membrane</keyword>
<dbReference type="RefSeq" id="WP_119638941.1">
    <property type="nucleotide sequence ID" value="NZ_QXFJ01000009.1"/>
</dbReference>
<dbReference type="EMBL" id="QXFJ01000009">
    <property type="protein sequence ID" value="RIV73246.1"/>
    <property type="molecule type" value="Genomic_DNA"/>
</dbReference>
<organism evidence="2 4">
    <name type="scientific">Flagellimonas aequoris</name>
    <dbReference type="NCBI Taxonomy" id="2306997"/>
    <lineage>
        <taxon>Bacteria</taxon>
        <taxon>Pseudomonadati</taxon>
        <taxon>Bacteroidota</taxon>
        <taxon>Flavobacteriia</taxon>
        <taxon>Flavobacteriales</taxon>
        <taxon>Flavobacteriaceae</taxon>
        <taxon>Flagellimonas</taxon>
    </lineage>
</organism>
<keyword evidence="1" id="KW-0812">Transmembrane</keyword>
<evidence type="ECO:0000313" key="5">
    <source>
        <dbReference type="Proteomes" id="UP000321528"/>
    </source>
</evidence>
<dbReference type="Proteomes" id="UP000284189">
    <property type="component" value="Unassembled WGS sequence"/>
</dbReference>
<dbReference type="Proteomes" id="UP000321528">
    <property type="component" value="Unassembled WGS sequence"/>
</dbReference>